<feature type="signal peptide" evidence="2">
    <location>
        <begin position="1"/>
        <end position="26"/>
    </location>
</feature>
<dbReference type="SUPFAM" id="SSF53474">
    <property type="entry name" value="alpha/beta-Hydrolases"/>
    <property type="match status" value="1"/>
</dbReference>
<feature type="compositionally biased region" description="Low complexity" evidence="1">
    <location>
        <begin position="221"/>
        <end position="231"/>
    </location>
</feature>
<dbReference type="AlphaFoldDB" id="A0A6G1SND1"/>
<proteinExistence type="predicted"/>
<keyword evidence="2" id="KW-0732">Signal</keyword>
<feature type="region of interest" description="Disordered" evidence="1">
    <location>
        <begin position="205"/>
        <end position="242"/>
    </location>
</feature>
<protein>
    <submittedName>
        <fullName evidence="3">Lipase member K</fullName>
    </submittedName>
</protein>
<accession>A0A6G1SND1</accession>
<evidence type="ECO:0000313" key="3">
    <source>
        <dbReference type="EMBL" id="MDE51908.1"/>
    </source>
</evidence>
<name>A0A6G1SND1_9ACAR</name>
<organism evidence="3">
    <name type="scientific">Aceria tosichella</name>
    <name type="common">wheat curl mite</name>
    <dbReference type="NCBI Taxonomy" id="561515"/>
    <lineage>
        <taxon>Eukaryota</taxon>
        <taxon>Metazoa</taxon>
        <taxon>Ecdysozoa</taxon>
        <taxon>Arthropoda</taxon>
        <taxon>Chelicerata</taxon>
        <taxon>Arachnida</taxon>
        <taxon>Acari</taxon>
        <taxon>Acariformes</taxon>
        <taxon>Trombidiformes</taxon>
        <taxon>Prostigmata</taxon>
        <taxon>Eupodina</taxon>
        <taxon>Eriophyoidea</taxon>
        <taxon>Eriophyidae</taxon>
        <taxon>Eriophyinae</taxon>
        <taxon>Aceriini</taxon>
        <taxon>Aceria</taxon>
    </lineage>
</organism>
<reference evidence="3" key="1">
    <citation type="submission" date="2018-10" db="EMBL/GenBank/DDBJ databases">
        <title>Transcriptome assembly of Aceria tosichella (Wheat curl mite) Type 2.</title>
        <authorList>
            <person name="Scully E.D."/>
            <person name="Geib S.M."/>
            <person name="Palmer N.A."/>
            <person name="Gupta A.K."/>
            <person name="Sarath G."/>
            <person name="Tatineni S."/>
        </authorList>
    </citation>
    <scope>NUCLEOTIDE SEQUENCE</scope>
    <source>
        <strain evidence="3">LincolnNE</strain>
    </source>
</reference>
<evidence type="ECO:0000256" key="2">
    <source>
        <dbReference type="SAM" id="SignalP"/>
    </source>
</evidence>
<dbReference type="EMBL" id="GGYP01007137">
    <property type="protein sequence ID" value="MDE51908.1"/>
    <property type="molecule type" value="Transcribed_RNA"/>
</dbReference>
<dbReference type="InterPro" id="IPR029058">
    <property type="entry name" value="AB_hydrolase_fold"/>
</dbReference>
<evidence type="ECO:0000256" key="1">
    <source>
        <dbReference type="SAM" id="MobiDB-lite"/>
    </source>
</evidence>
<dbReference type="Gene3D" id="3.40.50.1820">
    <property type="entry name" value="alpha/beta hydrolase"/>
    <property type="match status" value="2"/>
</dbReference>
<dbReference type="PANTHER" id="PTHR11005">
    <property type="entry name" value="LYSOSOMAL ACID LIPASE-RELATED"/>
    <property type="match status" value="1"/>
</dbReference>
<gene>
    <name evidence="3" type="primary">LIPK_0</name>
    <name evidence="3" type="ORF">g.17472</name>
</gene>
<sequence length="555" mass="61521">MNTRSFVWVSLIAVLLTAGLVKLSSGQQVSDKSLREKIKGDYIRPSTSPAEIIRARGFIAKEFYFTTHDGYKINIVRGTNPLINGGRAGLRGTLPILFVSGTTTSASVFLASSLAARPRNFRKWINLREINDSDELYELLDNDPSIKSLPFLAMNFGYEVWMVNRRGFGKSRGRVGHENRTLADAIKAIPDTLLFNGFHPLASLKPGRPQVDNGESREANSSSSSSSSSSSDGIPHEHEQEPDNDAIRSFWKDLFLTGLSLDNLPGALTDFGKFRKEFIETFDPEYWDFSLDEQAQYDVPESVDFVLKHTGKRMLHTVGLSSGGALILMAAAENRKLHSKIASAILWAPSLNMGSAQDIVYQLSQLATIVQSYSGPIFFTFMHDQIIGIIQNICSTDHAQRNLCARLFDFFFGYSGHTSPTRISIIAFGLESTSAHELTQLGQFAHTTQPCKLNYNDPKKNLEVYGQLEPPCYDLSRVKLRNISIFAGSQDRLISPADINITRSQLGVDSKLYMIDGEGINFNHIGTILHEQADRLANLPSLLDMERAQAGIISG</sequence>
<feature type="chain" id="PRO_5026171293" evidence="2">
    <location>
        <begin position="27"/>
        <end position="555"/>
    </location>
</feature>